<protein>
    <submittedName>
        <fullName evidence="1">Uncharacterized protein</fullName>
    </submittedName>
</protein>
<dbReference type="AlphaFoldDB" id="A0AAV8Y3K6"/>
<proteinExistence type="predicted"/>
<dbReference type="EMBL" id="JAPWTK010000224">
    <property type="protein sequence ID" value="KAJ8945238.1"/>
    <property type="molecule type" value="Genomic_DNA"/>
</dbReference>
<accession>A0AAV8Y3K6</accession>
<dbReference type="PANTHER" id="PTHR47326">
    <property type="entry name" value="TRANSPOSABLE ELEMENT TC3 TRANSPOSASE-LIKE PROTEIN"/>
    <property type="match status" value="1"/>
</dbReference>
<gene>
    <name evidence="1" type="ORF">NQ318_011219</name>
</gene>
<evidence type="ECO:0000313" key="1">
    <source>
        <dbReference type="EMBL" id="KAJ8945238.1"/>
    </source>
</evidence>
<evidence type="ECO:0000313" key="2">
    <source>
        <dbReference type="Proteomes" id="UP001162162"/>
    </source>
</evidence>
<dbReference type="InterPro" id="IPR036397">
    <property type="entry name" value="RNaseH_sf"/>
</dbReference>
<dbReference type="Proteomes" id="UP001162162">
    <property type="component" value="Unassembled WGS sequence"/>
</dbReference>
<name>A0AAV8Y3K6_9CUCU</name>
<keyword evidence="2" id="KW-1185">Reference proteome</keyword>
<dbReference type="PANTHER" id="PTHR47326:SF1">
    <property type="entry name" value="HTH PSQ-TYPE DOMAIN-CONTAINING PROTEIN"/>
    <property type="match status" value="1"/>
</dbReference>
<sequence length="112" mass="13141">MIACTYHGSSFTEANRFKPKIIHKLEVGDDARRLDFCLEIGARLTVDMHFHKSIIFSDESTFSINGMVSSQNCRFWPQEIRLFQLLLRSQNFKKVNVWCAITFNRIIGPYFF</sequence>
<dbReference type="Gene3D" id="3.30.420.10">
    <property type="entry name" value="Ribonuclease H-like superfamily/Ribonuclease H"/>
    <property type="match status" value="1"/>
</dbReference>
<dbReference type="GO" id="GO:0003676">
    <property type="term" value="F:nucleic acid binding"/>
    <property type="evidence" value="ECO:0007669"/>
    <property type="project" value="InterPro"/>
</dbReference>
<reference evidence="1" key="1">
    <citation type="journal article" date="2023" name="Insect Mol. Biol.">
        <title>Genome sequencing provides insights into the evolution of gene families encoding plant cell wall-degrading enzymes in longhorned beetles.</title>
        <authorList>
            <person name="Shin N.R."/>
            <person name="Okamura Y."/>
            <person name="Kirsch R."/>
            <person name="Pauchet Y."/>
        </authorList>
    </citation>
    <scope>NUCLEOTIDE SEQUENCE</scope>
    <source>
        <strain evidence="1">AMC_N1</strain>
    </source>
</reference>
<comment type="caution">
    <text evidence="1">The sequence shown here is derived from an EMBL/GenBank/DDBJ whole genome shotgun (WGS) entry which is preliminary data.</text>
</comment>
<organism evidence="1 2">
    <name type="scientific">Aromia moschata</name>
    <dbReference type="NCBI Taxonomy" id="1265417"/>
    <lineage>
        <taxon>Eukaryota</taxon>
        <taxon>Metazoa</taxon>
        <taxon>Ecdysozoa</taxon>
        <taxon>Arthropoda</taxon>
        <taxon>Hexapoda</taxon>
        <taxon>Insecta</taxon>
        <taxon>Pterygota</taxon>
        <taxon>Neoptera</taxon>
        <taxon>Endopterygota</taxon>
        <taxon>Coleoptera</taxon>
        <taxon>Polyphaga</taxon>
        <taxon>Cucujiformia</taxon>
        <taxon>Chrysomeloidea</taxon>
        <taxon>Cerambycidae</taxon>
        <taxon>Cerambycinae</taxon>
        <taxon>Callichromatini</taxon>
        <taxon>Aromia</taxon>
    </lineage>
</organism>